<dbReference type="AlphaFoldDB" id="A0A9P5NPW7"/>
<dbReference type="Proteomes" id="UP000724874">
    <property type="component" value="Unassembled WGS sequence"/>
</dbReference>
<protein>
    <recommendedName>
        <fullName evidence="1">DUF4246 domain-containing protein</fullName>
    </recommendedName>
</protein>
<evidence type="ECO:0000313" key="2">
    <source>
        <dbReference type="EMBL" id="KAF8901528.1"/>
    </source>
</evidence>
<sequence length="87" mass="10557">MMAIMDTIDSNRRDSFHDRILVETLNQLMDSNPMKELLKILALFLVDPHIKILSTAHVPPKQKEWWQEEICRMDIWRKQRYCTWTRS</sequence>
<accession>A0A9P5NPW7</accession>
<keyword evidence="4" id="KW-1185">Reference proteome</keyword>
<comment type="caution">
    <text evidence="2">The sequence shown here is derived from an EMBL/GenBank/DDBJ whole genome shotgun (WGS) entry which is preliminary data.</text>
</comment>
<proteinExistence type="predicted"/>
<evidence type="ECO:0000259" key="1">
    <source>
        <dbReference type="Pfam" id="PF14033"/>
    </source>
</evidence>
<feature type="domain" description="DUF4246" evidence="1">
    <location>
        <begin position="38"/>
        <end position="69"/>
    </location>
</feature>
<evidence type="ECO:0000313" key="4">
    <source>
        <dbReference type="Proteomes" id="UP000724874"/>
    </source>
</evidence>
<dbReference type="EMBL" id="JADNYJ010000021">
    <property type="protein sequence ID" value="KAF8905715.1"/>
    <property type="molecule type" value="Genomic_DNA"/>
</dbReference>
<gene>
    <name evidence="3" type="ORF">CPB84DRAFT_1771012</name>
    <name evidence="2" type="ORF">CPB84DRAFT_1777542</name>
</gene>
<name>A0A9P5NPW7_GYMJU</name>
<dbReference type="InterPro" id="IPR049192">
    <property type="entry name" value="DUF4246_C"/>
</dbReference>
<dbReference type="OrthoDB" id="415532at2759"/>
<organism evidence="2 4">
    <name type="scientific">Gymnopilus junonius</name>
    <name type="common">Spectacular rustgill mushroom</name>
    <name type="synonym">Gymnopilus spectabilis subsp. junonius</name>
    <dbReference type="NCBI Taxonomy" id="109634"/>
    <lineage>
        <taxon>Eukaryota</taxon>
        <taxon>Fungi</taxon>
        <taxon>Dikarya</taxon>
        <taxon>Basidiomycota</taxon>
        <taxon>Agaricomycotina</taxon>
        <taxon>Agaricomycetes</taxon>
        <taxon>Agaricomycetidae</taxon>
        <taxon>Agaricales</taxon>
        <taxon>Agaricineae</taxon>
        <taxon>Hymenogastraceae</taxon>
        <taxon>Gymnopilus</taxon>
    </lineage>
</organism>
<evidence type="ECO:0000313" key="3">
    <source>
        <dbReference type="EMBL" id="KAF8905715.1"/>
    </source>
</evidence>
<dbReference type="Pfam" id="PF14033">
    <property type="entry name" value="DUF4246"/>
    <property type="match status" value="1"/>
</dbReference>
<reference evidence="2" key="1">
    <citation type="submission" date="2020-11" db="EMBL/GenBank/DDBJ databases">
        <authorList>
            <consortium name="DOE Joint Genome Institute"/>
            <person name="Ahrendt S."/>
            <person name="Riley R."/>
            <person name="Andreopoulos W."/>
            <person name="LaButti K."/>
            <person name="Pangilinan J."/>
            <person name="Ruiz-duenas F.J."/>
            <person name="Barrasa J.M."/>
            <person name="Sanchez-Garcia M."/>
            <person name="Camarero S."/>
            <person name="Miyauchi S."/>
            <person name="Serrano A."/>
            <person name="Linde D."/>
            <person name="Babiker R."/>
            <person name="Drula E."/>
            <person name="Ayuso-Fernandez I."/>
            <person name="Pacheco R."/>
            <person name="Padilla G."/>
            <person name="Ferreira P."/>
            <person name="Barriuso J."/>
            <person name="Kellner H."/>
            <person name="Castanera R."/>
            <person name="Alfaro M."/>
            <person name="Ramirez L."/>
            <person name="Pisabarro A.G."/>
            <person name="Kuo A."/>
            <person name="Tritt A."/>
            <person name="Lipzen A."/>
            <person name="He G."/>
            <person name="Yan M."/>
            <person name="Ng V."/>
            <person name="Cullen D."/>
            <person name="Martin F."/>
            <person name="Rosso M.-N."/>
            <person name="Henrissat B."/>
            <person name="Hibbett D."/>
            <person name="Martinez A.T."/>
            <person name="Grigoriev I.V."/>
        </authorList>
    </citation>
    <scope>NUCLEOTIDE SEQUENCE</scope>
    <source>
        <strain evidence="2">AH 44721</strain>
    </source>
</reference>
<dbReference type="EMBL" id="JADNYJ010000041">
    <property type="protein sequence ID" value="KAF8901528.1"/>
    <property type="molecule type" value="Genomic_DNA"/>
</dbReference>